<feature type="non-terminal residue" evidence="4">
    <location>
        <position position="390"/>
    </location>
</feature>
<comment type="caution">
    <text evidence="4">The sequence shown here is derived from an EMBL/GenBank/DDBJ whole genome shotgun (WGS) entry which is preliminary data.</text>
</comment>
<dbReference type="SUPFAM" id="SSF158472">
    <property type="entry name" value="HAMP domain-like"/>
    <property type="match status" value="1"/>
</dbReference>
<evidence type="ECO:0000256" key="2">
    <source>
        <dbReference type="SAM" id="SignalP"/>
    </source>
</evidence>
<feature type="transmembrane region" description="Helical" evidence="1">
    <location>
        <begin position="314"/>
        <end position="338"/>
    </location>
</feature>
<organism evidence="4 5">
    <name type="scientific">Pseudoroseomonas cervicalis ATCC 49957</name>
    <dbReference type="NCBI Taxonomy" id="525371"/>
    <lineage>
        <taxon>Bacteria</taxon>
        <taxon>Pseudomonadati</taxon>
        <taxon>Pseudomonadota</taxon>
        <taxon>Alphaproteobacteria</taxon>
        <taxon>Acetobacterales</taxon>
        <taxon>Roseomonadaceae</taxon>
        <taxon>Roseomonas</taxon>
    </lineage>
</organism>
<dbReference type="RefSeq" id="WP_007002822.1">
    <property type="nucleotide sequence ID" value="NZ_GG770777.1"/>
</dbReference>
<evidence type="ECO:0000256" key="1">
    <source>
        <dbReference type="SAM" id="Phobius"/>
    </source>
</evidence>
<reference evidence="4 5" key="1">
    <citation type="submission" date="2010-04" db="EMBL/GenBank/DDBJ databases">
        <authorList>
            <person name="Qin X."/>
            <person name="Bachman B."/>
            <person name="Battles P."/>
            <person name="Bell A."/>
            <person name="Bess C."/>
            <person name="Bickham C."/>
            <person name="Chaboub L."/>
            <person name="Chen D."/>
            <person name="Coyle M."/>
            <person name="Deiros D.R."/>
            <person name="Dinh H."/>
            <person name="Forbes L."/>
            <person name="Fowler G."/>
            <person name="Francisco L."/>
            <person name="Fu Q."/>
            <person name="Gubbala S."/>
            <person name="Hale W."/>
            <person name="Han Y."/>
            <person name="Hemphill L."/>
            <person name="Highlander S.K."/>
            <person name="Hirani K."/>
            <person name="Hogues M."/>
            <person name="Jackson L."/>
            <person name="Jakkamsetti A."/>
            <person name="Javaid M."/>
            <person name="Jiang H."/>
            <person name="Korchina V."/>
            <person name="Kovar C."/>
            <person name="Lara F."/>
            <person name="Lee S."/>
            <person name="Mata R."/>
            <person name="Mathew T."/>
            <person name="Moen C."/>
            <person name="Morales K."/>
            <person name="Munidasa M."/>
            <person name="Nazareth L."/>
            <person name="Ngo R."/>
            <person name="Nguyen L."/>
            <person name="Okwuonu G."/>
            <person name="Ongeri F."/>
            <person name="Patil S."/>
            <person name="Petrosino J."/>
            <person name="Pham C."/>
            <person name="Pham P."/>
            <person name="Pu L.-L."/>
            <person name="Puazo M."/>
            <person name="Raj R."/>
            <person name="Reid J."/>
            <person name="Rouhana J."/>
            <person name="Saada N."/>
            <person name="Shang Y."/>
            <person name="Simmons D."/>
            <person name="Thornton R."/>
            <person name="Warren J."/>
            <person name="Weissenberger G."/>
            <person name="Zhang J."/>
            <person name="Zhang L."/>
            <person name="Zhou C."/>
            <person name="Zhu D."/>
            <person name="Muzny D."/>
            <person name="Worley K."/>
            <person name="Gibbs R."/>
        </authorList>
    </citation>
    <scope>NUCLEOTIDE SEQUENCE [LARGE SCALE GENOMIC DNA]</scope>
    <source>
        <strain evidence="4 5">ATCC 49957</strain>
    </source>
</reference>
<feature type="domain" description="HAMP" evidence="3">
    <location>
        <begin position="339"/>
        <end position="386"/>
    </location>
</feature>
<keyword evidence="1" id="KW-0812">Transmembrane</keyword>
<keyword evidence="2" id="KW-0732">Signal</keyword>
<dbReference type="CDD" id="cd06225">
    <property type="entry name" value="HAMP"/>
    <property type="match status" value="1"/>
</dbReference>
<dbReference type="Pfam" id="PF00672">
    <property type="entry name" value="HAMP"/>
    <property type="match status" value="1"/>
</dbReference>
<protein>
    <submittedName>
        <fullName evidence="4">HAMP domain protein</fullName>
    </submittedName>
</protein>
<sequence length="390" mass="41646">MRIRTFFLLCFCSVAATGSIAALWEAGSSWQTWQEAREASRATQAVSAAQRAQTAIATEIGGHASQLRSANPDFATLERQAAETDRLLAEALASGGQAGLDIAPLRDIQARIATLRPRSLAEMRRPLAERDAAMPDATQALRNAGVEAASRLAGTAAREVASSAPAAALLLEIAQAMMEVRDLAGRRNTTLVNWMQTGRITPEAMQAAQQQTGRIEQSWQSAQRLVAALPPKPALQAALAAQKRSLEGEDEPRWREHLALGWQAMQGQAVRWPLTVEAYRAWSTPAQARILVLRDAALDEALALSEASAAKAQLHLGLSSALVLLCLGLTGLSVVLLFRRIVLPLQGLTATVGRIAGGELQLAVPGRARRDELGGMAQAIETLRAASAER</sequence>
<dbReference type="PROSITE" id="PS50885">
    <property type="entry name" value="HAMP"/>
    <property type="match status" value="1"/>
</dbReference>
<dbReference type="AlphaFoldDB" id="D5RRT0"/>
<dbReference type="Gene3D" id="1.10.8.500">
    <property type="entry name" value="HAMP domain in histidine kinase"/>
    <property type="match status" value="1"/>
</dbReference>
<evidence type="ECO:0000259" key="3">
    <source>
        <dbReference type="PROSITE" id="PS50885"/>
    </source>
</evidence>
<proteinExistence type="predicted"/>
<feature type="chain" id="PRO_5003075662" evidence="2">
    <location>
        <begin position="22"/>
        <end position="390"/>
    </location>
</feature>
<dbReference type="HOGENOM" id="CLU_708890_0_0_5"/>
<keyword evidence="5" id="KW-1185">Reference proteome</keyword>
<dbReference type="GO" id="GO:0016020">
    <property type="term" value="C:membrane"/>
    <property type="evidence" value="ECO:0007669"/>
    <property type="project" value="InterPro"/>
</dbReference>
<dbReference type="GO" id="GO:0007165">
    <property type="term" value="P:signal transduction"/>
    <property type="evidence" value="ECO:0007669"/>
    <property type="project" value="InterPro"/>
</dbReference>
<evidence type="ECO:0000313" key="5">
    <source>
        <dbReference type="Proteomes" id="UP000005324"/>
    </source>
</evidence>
<gene>
    <name evidence="4" type="ORF">HMPREF0731_3792</name>
</gene>
<dbReference type="InterPro" id="IPR003660">
    <property type="entry name" value="HAMP_dom"/>
</dbReference>
<dbReference type="Proteomes" id="UP000005324">
    <property type="component" value="Unassembled WGS sequence"/>
</dbReference>
<feature type="signal peptide" evidence="2">
    <location>
        <begin position="1"/>
        <end position="21"/>
    </location>
</feature>
<dbReference type="EMBL" id="ADVL01000715">
    <property type="protein sequence ID" value="EFH09986.1"/>
    <property type="molecule type" value="Genomic_DNA"/>
</dbReference>
<name>D5RRT0_9PROT</name>
<keyword evidence="1" id="KW-0472">Membrane</keyword>
<accession>D5RRT0</accession>
<evidence type="ECO:0000313" key="4">
    <source>
        <dbReference type="EMBL" id="EFH09986.1"/>
    </source>
</evidence>
<keyword evidence="1" id="KW-1133">Transmembrane helix</keyword>